<dbReference type="PANTHER" id="PTHR43792:SF1">
    <property type="entry name" value="N-ACETYLTRANSFERASE DOMAIN-CONTAINING PROTEIN"/>
    <property type="match status" value="1"/>
</dbReference>
<evidence type="ECO:0000259" key="1">
    <source>
        <dbReference type="PROSITE" id="PS51186"/>
    </source>
</evidence>
<feature type="domain" description="N-acetyltransferase" evidence="1">
    <location>
        <begin position="12"/>
        <end position="181"/>
    </location>
</feature>
<keyword evidence="2" id="KW-0808">Transferase</keyword>
<evidence type="ECO:0000313" key="3">
    <source>
        <dbReference type="Proteomes" id="UP000523007"/>
    </source>
</evidence>
<dbReference type="EMBL" id="JACHJT010000001">
    <property type="protein sequence ID" value="MBB4931914.1"/>
    <property type="molecule type" value="Genomic_DNA"/>
</dbReference>
<dbReference type="InterPro" id="IPR016181">
    <property type="entry name" value="Acyl_CoA_acyltransferase"/>
</dbReference>
<dbReference type="GO" id="GO:0016747">
    <property type="term" value="F:acyltransferase activity, transferring groups other than amino-acyl groups"/>
    <property type="evidence" value="ECO:0007669"/>
    <property type="project" value="InterPro"/>
</dbReference>
<dbReference type="Proteomes" id="UP000523007">
    <property type="component" value="Unassembled WGS sequence"/>
</dbReference>
<dbReference type="RefSeq" id="WP_184578852.1">
    <property type="nucleotide sequence ID" value="NZ_JACHJT010000001.1"/>
</dbReference>
<dbReference type="InterPro" id="IPR000182">
    <property type="entry name" value="GNAT_dom"/>
</dbReference>
<dbReference type="Pfam" id="PF13302">
    <property type="entry name" value="Acetyltransf_3"/>
    <property type="match status" value="1"/>
</dbReference>
<dbReference type="SUPFAM" id="SSF55729">
    <property type="entry name" value="Acyl-CoA N-acyltransferases (Nat)"/>
    <property type="match status" value="1"/>
</dbReference>
<dbReference type="Gene3D" id="3.40.630.30">
    <property type="match status" value="1"/>
</dbReference>
<dbReference type="PANTHER" id="PTHR43792">
    <property type="entry name" value="GNAT FAMILY, PUTATIVE (AFU_ORTHOLOGUE AFUA_3G00765)-RELATED-RELATED"/>
    <property type="match status" value="1"/>
</dbReference>
<accession>A0A7W7RH64</accession>
<organism evidence="2 3">
    <name type="scientific">Lipingzhangella halophila</name>
    <dbReference type="NCBI Taxonomy" id="1783352"/>
    <lineage>
        <taxon>Bacteria</taxon>
        <taxon>Bacillati</taxon>
        <taxon>Actinomycetota</taxon>
        <taxon>Actinomycetes</taxon>
        <taxon>Streptosporangiales</taxon>
        <taxon>Nocardiopsidaceae</taxon>
        <taxon>Lipingzhangella</taxon>
    </lineage>
</organism>
<gene>
    <name evidence="2" type="ORF">F4561_002734</name>
</gene>
<name>A0A7W7RH64_9ACTN</name>
<keyword evidence="3" id="KW-1185">Reference proteome</keyword>
<proteinExistence type="predicted"/>
<dbReference type="InterPro" id="IPR051531">
    <property type="entry name" value="N-acetyltransferase"/>
</dbReference>
<evidence type="ECO:0000313" key="2">
    <source>
        <dbReference type="EMBL" id="MBB4931914.1"/>
    </source>
</evidence>
<sequence length="183" mass="20804">MADRLELRTERLLLRQWREDDLEPFARLNADPEVVRYLPAPLTRGESLAMLRRKRRDLEEAGYGFWALETLDTGEFIGFTGLQDVPFEAHFTPAVEVGWRLARHAWGHGYATEAARAAVRHGFAAAGVEEIVSFTTEANTRSWAVMERLGMRRDPAADFVHPALPADHELSRHVLYRLPRAGV</sequence>
<dbReference type="PROSITE" id="PS51186">
    <property type="entry name" value="GNAT"/>
    <property type="match status" value="1"/>
</dbReference>
<protein>
    <submittedName>
        <fullName evidence="2">RimJ/RimL family protein N-acetyltransferase</fullName>
    </submittedName>
</protein>
<dbReference type="AlphaFoldDB" id="A0A7W7RH64"/>
<comment type="caution">
    <text evidence="2">The sequence shown here is derived from an EMBL/GenBank/DDBJ whole genome shotgun (WGS) entry which is preliminary data.</text>
</comment>
<reference evidence="2 3" key="1">
    <citation type="submission" date="2020-08" db="EMBL/GenBank/DDBJ databases">
        <title>Sequencing the genomes of 1000 actinobacteria strains.</title>
        <authorList>
            <person name="Klenk H.-P."/>
        </authorList>
    </citation>
    <scope>NUCLEOTIDE SEQUENCE [LARGE SCALE GENOMIC DNA]</scope>
    <source>
        <strain evidence="2 3">DSM 102030</strain>
    </source>
</reference>